<dbReference type="EMBL" id="JADTXM010000004">
    <property type="protein sequence ID" value="MBH3438387.1"/>
    <property type="molecule type" value="Genomic_DNA"/>
</dbReference>
<sequence length="99" mass="11153">MTMTFGIIFLYIISLLVLDHVFGRTTILSNQALSRSSPLDALRGLLATSVVCSHFFVTYNWKMTGEWGKSANTIMNNMGAVPVSMFFMITGFLFFRKDI</sequence>
<feature type="transmembrane region" description="Helical" evidence="1">
    <location>
        <begin position="42"/>
        <end position="61"/>
    </location>
</feature>
<keyword evidence="3" id="KW-0012">Acyltransferase</keyword>
<name>A0ABS0MNX6_PSELU</name>
<evidence type="ECO:0000313" key="4">
    <source>
        <dbReference type="Proteomes" id="UP000638986"/>
    </source>
</evidence>
<dbReference type="GO" id="GO:0016746">
    <property type="term" value="F:acyltransferase activity"/>
    <property type="evidence" value="ECO:0007669"/>
    <property type="project" value="UniProtKB-KW"/>
</dbReference>
<protein>
    <submittedName>
        <fullName evidence="3">Acyltransferase family protein</fullName>
    </submittedName>
</protein>
<keyword evidence="1" id="KW-1133">Transmembrane helix</keyword>
<keyword evidence="1" id="KW-0472">Membrane</keyword>
<evidence type="ECO:0000313" key="3">
    <source>
        <dbReference type="EMBL" id="MBH3438387.1"/>
    </source>
</evidence>
<feature type="domain" description="Acyltransferase 3" evidence="2">
    <location>
        <begin position="39"/>
        <end position="95"/>
    </location>
</feature>
<gene>
    <name evidence="3" type="ORF">I5Q09_06790</name>
</gene>
<accession>A0ABS0MNX6</accession>
<keyword evidence="1" id="KW-0812">Transmembrane</keyword>
<proteinExistence type="predicted"/>
<keyword evidence="3" id="KW-0808">Transferase</keyword>
<dbReference type="Proteomes" id="UP000638986">
    <property type="component" value="Unassembled WGS sequence"/>
</dbReference>
<evidence type="ECO:0000256" key="1">
    <source>
        <dbReference type="SAM" id="Phobius"/>
    </source>
</evidence>
<organism evidence="3 4">
    <name type="scientific">Pseudomonas luteola</name>
    <dbReference type="NCBI Taxonomy" id="47886"/>
    <lineage>
        <taxon>Bacteria</taxon>
        <taxon>Pseudomonadati</taxon>
        <taxon>Pseudomonadota</taxon>
        <taxon>Gammaproteobacteria</taxon>
        <taxon>Pseudomonadales</taxon>
        <taxon>Pseudomonadaceae</taxon>
        <taxon>Pseudomonas</taxon>
    </lineage>
</organism>
<dbReference type="Pfam" id="PF01757">
    <property type="entry name" value="Acyl_transf_3"/>
    <property type="match status" value="1"/>
</dbReference>
<dbReference type="InterPro" id="IPR002656">
    <property type="entry name" value="Acyl_transf_3_dom"/>
</dbReference>
<comment type="caution">
    <text evidence="3">The sequence shown here is derived from an EMBL/GenBank/DDBJ whole genome shotgun (WGS) entry which is preliminary data.</text>
</comment>
<evidence type="ECO:0000259" key="2">
    <source>
        <dbReference type="Pfam" id="PF01757"/>
    </source>
</evidence>
<reference evidence="3 4" key="1">
    <citation type="submission" date="2020-11" db="EMBL/GenBank/DDBJ databases">
        <title>Enhanced detection system for hospital associated transmission using whole genome sequencing surveillance.</title>
        <authorList>
            <person name="Harrison L.H."/>
            <person name="Van Tyne D."/>
            <person name="Marsh J.W."/>
            <person name="Griffith M.P."/>
            <person name="Snyder D.J."/>
            <person name="Cooper V.S."/>
            <person name="Mustapha M."/>
        </authorList>
    </citation>
    <scope>NUCLEOTIDE SEQUENCE [LARGE SCALE GENOMIC DNA]</scope>
    <source>
        <strain evidence="3 4">PSB00013</strain>
    </source>
</reference>
<feature type="transmembrane region" description="Helical" evidence="1">
    <location>
        <begin position="73"/>
        <end position="95"/>
    </location>
</feature>